<name>A0A4R6H0D9_9BACT</name>
<organism evidence="1 2">
    <name type="scientific">Sunxiuqinia elliptica</name>
    <dbReference type="NCBI Taxonomy" id="655355"/>
    <lineage>
        <taxon>Bacteria</taxon>
        <taxon>Pseudomonadati</taxon>
        <taxon>Bacteroidota</taxon>
        <taxon>Bacteroidia</taxon>
        <taxon>Marinilabiliales</taxon>
        <taxon>Prolixibacteraceae</taxon>
        <taxon>Sunxiuqinia</taxon>
    </lineage>
</organism>
<accession>A0A4R6H0D9</accession>
<dbReference type="EMBL" id="SNWI01000005">
    <property type="protein sequence ID" value="TDO01422.1"/>
    <property type="molecule type" value="Genomic_DNA"/>
</dbReference>
<reference evidence="1 2" key="1">
    <citation type="submission" date="2019-03" db="EMBL/GenBank/DDBJ databases">
        <title>Freshwater and sediment microbial communities from various areas in North America, analyzing microbe dynamics in response to fracking.</title>
        <authorList>
            <person name="Lamendella R."/>
        </authorList>
    </citation>
    <scope>NUCLEOTIDE SEQUENCE [LARGE SCALE GENOMIC DNA]</scope>
    <source>
        <strain evidence="1 2">114D</strain>
    </source>
</reference>
<evidence type="ECO:0000313" key="2">
    <source>
        <dbReference type="Proteomes" id="UP000294848"/>
    </source>
</evidence>
<protein>
    <recommendedName>
        <fullName evidence="3">Initiator Replication protein</fullName>
    </recommendedName>
</protein>
<dbReference type="OrthoDB" id="920041at2"/>
<sequence>MNDIFTQYGRLDRAIADNLSDIRSSFDDDATLVLDFIIFISRQMKTDLFGYTRFTLKDFCKVTGRRRQELAMRHSRFSNKNAPVIEGFSFETVFDYALLRMMSHNLIFSSVYKDTNGDSIVHLESIRLLSDVKITIAKSKSHAKIYDVKISHELLNGFIRRYYSIDIDAYRLAGLTKGKERRQALVVYLSILRHTLRSKGLCETTVSVDAMANRAGIYGKTTFHKKEALQNSLNHLREKAKFPFFYSFVESGNTKYNVKLHFQEDNSGKHLSKEHVFFFALITELKAFFEYTRKSHDIDSFQNWLNSEANKELKVAELKKTYLKVFAQDISDDQAFNILKNGF</sequence>
<dbReference type="RefSeq" id="WP_133465323.1">
    <property type="nucleotide sequence ID" value="NZ_SNWI01000005.1"/>
</dbReference>
<gene>
    <name evidence="1" type="ORF">DET52_105281</name>
</gene>
<dbReference type="AlphaFoldDB" id="A0A4R6H0D9"/>
<evidence type="ECO:0008006" key="3">
    <source>
        <dbReference type="Google" id="ProtNLM"/>
    </source>
</evidence>
<proteinExistence type="predicted"/>
<evidence type="ECO:0000313" key="1">
    <source>
        <dbReference type="EMBL" id="TDO01422.1"/>
    </source>
</evidence>
<dbReference type="Proteomes" id="UP000294848">
    <property type="component" value="Unassembled WGS sequence"/>
</dbReference>
<comment type="caution">
    <text evidence="1">The sequence shown here is derived from an EMBL/GenBank/DDBJ whole genome shotgun (WGS) entry which is preliminary data.</text>
</comment>